<feature type="compositionally biased region" description="Basic and acidic residues" evidence="1">
    <location>
        <begin position="818"/>
        <end position="839"/>
    </location>
</feature>
<dbReference type="Proteomes" id="UP001497453">
    <property type="component" value="Chromosome 7"/>
</dbReference>
<keyword evidence="3" id="KW-1185">Reference proteome</keyword>
<protein>
    <submittedName>
        <fullName evidence="2">Uncharacterized protein</fullName>
    </submittedName>
</protein>
<feature type="compositionally biased region" description="Basic and acidic residues" evidence="1">
    <location>
        <begin position="120"/>
        <end position="129"/>
    </location>
</feature>
<feature type="compositionally biased region" description="Polar residues" evidence="1">
    <location>
        <begin position="863"/>
        <end position="880"/>
    </location>
</feature>
<feature type="compositionally biased region" description="Polar residues" evidence="1">
    <location>
        <begin position="83"/>
        <end position="97"/>
    </location>
</feature>
<feature type="region of interest" description="Disordered" evidence="1">
    <location>
        <begin position="495"/>
        <end position="660"/>
    </location>
</feature>
<feature type="compositionally biased region" description="Basic and acidic residues" evidence="1">
    <location>
        <begin position="621"/>
        <end position="634"/>
    </location>
</feature>
<feature type="compositionally biased region" description="Low complexity" evidence="1">
    <location>
        <begin position="1129"/>
        <end position="1142"/>
    </location>
</feature>
<feature type="region of interest" description="Disordered" evidence="1">
    <location>
        <begin position="781"/>
        <end position="1157"/>
    </location>
</feature>
<feature type="compositionally biased region" description="Polar residues" evidence="1">
    <location>
        <begin position="991"/>
        <end position="1068"/>
    </location>
</feature>
<evidence type="ECO:0000256" key="1">
    <source>
        <dbReference type="SAM" id="MobiDB-lite"/>
    </source>
</evidence>
<feature type="compositionally biased region" description="Low complexity" evidence="1">
    <location>
        <begin position="34"/>
        <end position="48"/>
    </location>
</feature>
<feature type="compositionally biased region" description="Low complexity" evidence="1">
    <location>
        <begin position="963"/>
        <end position="983"/>
    </location>
</feature>
<feature type="compositionally biased region" description="Low complexity" evidence="1">
    <location>
        <begin position="401"/>
        <end position="415"/>
    </location>
</feature>
<proteinExistence type="predicted"/>
<feature type="compositionally biased region" description="Low complexity" evidence="1">
    <location>
        <begin position="161"/>
        <end position="195"/>
    </location>
</feature>
<sequence>MNRRPFATHKRPLSAIFIGSLDSNSTASPPELPVLPASPSASSNGSGLPSPPATNSTGSGSVGEDSPSGSRARRKAASGSASEMFNGSYNKSQTSLRPRTANLSDDEDDLHDNEHDEDDTARFSLERKRSSLTSTTKENISALQRVRSLTQRNRMVLDKLSSISRLSSPAPSNSSRSPFSPPSNTSPSAASYNPSRLSSSTRPQISLSHPSNTQLPAGSSSSVRQDRHDHTHSGSETEREPEAHREYGHHYSSSDSMSATPTTSYSEARPGEDRFVRQRPLSASDTPDKSFRNANPNANWRNREPSRDRERSRGPSPGPSRTPRKRVSIMSMREPRYADAEDDDEKDVAGAALAAVASSRKSPRNRNPLPKEFRENDRSTDGKQEPTTPLRNRDRERALRRSPSPRSPRASTSTSYGNNSSPRKYARSSTVRELTRKHQTRWLSEDLSAQDHEGDTSGYGRKQGHKTASSESPLTLNMSGGRSLVNEGLRAAGLTRRKDGNDDPFAGNATTSAAVVPRRTRSTGSGSILNGEPHHPPPAGHSFSRVSESVGGSRNIDPRTPAQRQDRNVSYSGGFNRPGTSMAALHSDEPRTAPAGLRTYRSSYPLQREPSSSSSYQASDESSRTHPTSVHDRLYSSPFGGHGNHTAPLPATAMGSKNTRDPHMEHRRLMLDALSMFESHLSRLPPMGQTTTSTIPEVFQTSQHLIHTTDKLNTALKAGTNQALEAQIDAEVSDSNNANAAEIWARVGMEYRDNLRLSDEVVRTMTAFLLGVGKVLREATTSANAHQQQHSRTMSLDDDSVSKARSTSEGVSAGTLSVDRRSSDGRRSRETRRSWDPRETSQVSLNLGRLASRERTNGGISRPGSSMNQVRSAASSNEARSVSDDMDHTPQTIRVPSSLLSSSSVRKPYTPRDQRTTSDPSTRQSIVLDSPDSYEPSPTPAPRNVFDRSRALPPLAIPPSLPTLPSESLLRRSATSSTSASTDKSTRRKISSNSNVTVRAEASSSSSFQPIIKPSNPTTAVTPHTVSHSPETSSTRLPRNDSASSFNHTNGVTFSRPSTISVSTLSGLQQQHDSHSRQRTSSTSSVEEPISAVSALRSPMSGSETERPRTVGLRGRVSLDKSGTPDRGSITASSSQASTLLSSRKERRRTITEIFQR</sequence>
<feature type="compositionally biased region" description="Polar residues" evidence="1">
    <location>
        <begin position="466"/>
        <end position="480"/>
    </location>
</feature>
<feature type="compositionally biased region" description="Polar residues" evidence="1">
    <location>
        <begin position="131"/>
        <end position="153"/>
    </location>
</feature>
<accession>A0ABP1DYY4</accession>
<feature type="compositionally biased region" description="Polar residues" evidence="1">
    <location>
        <begin position="196"/>
        <end position="223"/>
    </location>
</feature>
<organism evidence="2 3">
    <name type="scientific">Somion occarium</name>
    <dbReference type="NCBI Taxonomy" id="3059160"/>
    <lineage>
        <taxon>Eukaryota</taxon>
        <taxon>Fungi</taxon>
        <taxon>Dikarya</taxon>
        <taxon>Basidiomycota</taxon>
        <taxon>Agaricomycotina</taxon>
        <taxon>Agaricomycetes</taxon>
        <taxon>Polyporales</taxon>
        <taxon>Cerrenaceae</taxon>
        <taxon>Somion</taxon>
    </lineage>
</organism>
<feature type="region of interest" description="Disordered" evidence="1">
    <location>
        <begin position="20"/>
        <end position="481"/>
    </location>
</feature>
<feature type="compositionally biased region" description="Polar residues" evidence="1">
    <location>
        <begin position="416"/>
        <end position="432"/>
    </location>
</feature>
<feature type="compositionally biased region" description="Acidic residues" evidence="1">
    <location>
        <begin position="104"/>
        <end position="119"/>
    </location>
</feature>
<evidence type="ECO:0000313" key="3">
    <source>
        <dbReference type="Proteomes" id="UP001497453"/>
    </source>
</evidence>
<feature type="compositionally biased region" description="Basic and acidic residues" evidence="1">
    <location>
        <begin position="301"/>
        <end position="313"/>
    </location>
</feature>
<feature type="compositionally biased region" description="Polar residues" evidence="1">
    <location>
        <begin position="781"/>
        <end position="794"/>
    </location>
</feature>
<gene>
    <name evidence="2" type="ORF">GFSPODELE1_LOCUS9100</name>
</gene>
<feature type="compositionally biased region" description="Basic and acidic residues" evidence="1">
    <location>
        <begin position="224"/>
        <end position="249"/>
    </location>
</feature>
<dbReference type="EMBL" id="OZ037950">
    <property type="protein sequence ID" value="CAL1712982.1"/>
    <property type="molecule type" value="Genomic_DNA"/>
</dbReference>
<feature type="compositionally biased region" description="Polar residues" evidence="1">
    <location>
        <begin position="251"/>
        <end position="266"/>
    </location>
</feature>
<feature type="compositionally biased region" description="Polar residues" evidence="1">
    <location>
        <begin position="917"/>
        <end position="927"/>
    </location>
</feature>
<feature type="compositionally biased region" description="Low complexity" evidence="1">
    <location>
        <begin position="602"/>
        <end position="620"/>
    </location>
</feature>
<evidence type="ECO:0000313" key="2">
    <source>
        <dbReference type="EMBL" id="CAL1712982.1"/>
    </source>
</evidence>
<reference evidence="3" key="1">
    <citation type="submission" date="2024-04" db="EMBL/GenBank/DDBJ databases">
        <authorList>
            <person name="Shaw F."/>
            <person name="Minotto A."/>
        </authorList>
    </citation>
    <scope>NUCLEOTIDE SEQUENCE [LARGE SCALE GENOMIC DNA]</scope>
</reference>
<feature type="compositionally biased region" description="Basic and acidic residues" evidence="1">
    <location>
        <begin position="369"/>
        <end position="384"/>
    </location>
</feature>
<name>A0ABP1DYY4_9APHY</name>